<sequence>MGYNYVIVANNDKTRITNSDLPPQEFLDELFYYTDGLVAYGIKPDHFLVYLDETETKQTFIPLYGTEEPDPVLFVDDHAYVKHKNRTLEAELKSQWMTIGGSALTLMKMLTSLPKTEVVPPWFPFIHAFIEHMRSTDPDLYQQYHLRYIADETRIKASCTTYYSTGAVDKLIARLKIKVGYAFYLQYGIDEALRMMAEYNVLHSE</sequence>
<name>A0A9X2ACV3_9BACL</name>
<reference evidence="1" key="1">
    <citation type="submission" date="2022-03" db="EMBL/GenBank/DDBJ databases">
        <title>Draft Genome Sequence of Firmicute Strain S0AB, a Heterotrophic Iron/Sulfur-Oxidizing Extreme Acidophile.</title>
        <authorList>
            <person name="Vergara E."/>
            <person name="Pakostova E."/>
            <person name="Johnson D.B."/>
            <person name="Holmes D.S."/>
        </authorList>
    </citation>
    <scope>NUCLEOTIDE SEQUENCE</scope>
    <source>
        <strain evidence="1">S0AB</strain>
    </source>
</reference>
<organism evidence="1 2">
    <name type="scientific">Sulfoacidibacillus ferrooxidans</name>
    <dbReference type="NCBI Taxonomy" id="2005001"/>
    <lineage>
        <taxon>Bacteria</taxon>
        <taxon>Bacillati</taxon>
        <taxon>Bacillota</taxon>
        <taxon>Bacilli</taxon>
        <taxon>Bacillales</taxon>
        <taxon>Alicyclobacillaceae</taxon>
        <taxon>Sulfoacidibacillus</taxon>
    </lineage>
</organism>
<dbReference type="RefSeq" id="WP_241716328.1">
    <property type="nucleotide sequence ID" value="NZ_JALBUF010000016.1"/>
</dbReference>
<dbReference type="AlphaFoldDB" id="A0A9X2ACV3"/>
<evidence type="ECO:0000313" key="2">
    <source>
        <dbReference type="Proteomes" id="UP001139263"/>
    </source>
</evidence>
<proteinExistence type="predicted"/>
<keyword evidence="2" id="KW-1185">Reference proteome</keyword>
<protein>
    <submittedName>
        <fullName evidence="1">Uncharacterized protein</fullName>
    </submittedName>
</protein>
<accession>A0A9X2ACV3</accession>
<dbReference type="EMBL" id="JALBUF010000016">
    <property type="protein sequence ID" value="MCI0184553.1"/>
    <property type="molecule type" value="Genomic_DNA"/>
</dbReference>
<comment type="caution">
    <text evidence="1">The sequence shown here is derived from an EMBL/GenBank/DDBJ whole genome shotgun (WGS) entry which is preliminary data.</text>
</comment>
<evidence type="ECO:0000313" key="1">
    <source>
        <dbReference type="EMBL" id="MCI0184553.1"/>
    </source>
</evidence>
<gene>
    <name evidence="1" type="ORF">MM817_02850</name>
</gene>
<dbReference type="Proteomes" id="UP001139263">
    <property type="component" value="Unassembled WGS sequence"/>
</dbReference>